<feature type="region of interest" description="Disordered" evidence="4">
    <location>
        <begin position="21"/>
        <end position="46"/>
    </location>
</feature>
<organism evidence="5 6">
    <name type="scientific">Amborella trichopoda</name>
    <dbReference type="NCBI Taxonomy" id="13333"/>
    <lineage>
        <taxon>Eukaryota</taxon>
        <taxon>Viridiplantae</taxon>
        <taxon>Streptophyta</taxon>
        <taxon>Embryophyta</taxon>
        <taxon>Tracheophyta</taxon>
        <taxon>Spermatophyta</taxon>
        <taxon>Magnoliopsida</taxon>
        <taxon>Amborellales</taxon>
        <taxon>Amborellaceae</taxon>
        <taxon>Amborella</taxon>
    </lineage>
</organism>
<sequence length="199" mass="21807">GKSSADKSGWSFRKRSARHRVLSNTVISELPPPAGNKESLESTSHEFAEQVTVSVSEKIYVPPIVTETNPKPPIETNPKPSIVDEKNPTSVIPKSADGFDGNGKIGTIESSSPLESVVIVIQAAIRGYLAQRELLKQKNVVKLQAAIRGHLVRRQAAGTLRCVQAIIKLQALVRARRVRMSKEGVAIQMKLEEKRKNDV</sequence>
<evidence type="ECO:0000313" key="5">
    <source>
        <dbReference type="EMBL" id="ERM98988.1"/>
    </source>
</evidence>
<evidence type="ECO:0000256" key="2">
    <source>
        <dbReference type="ARBA" id="ARBA00024341"/>
    </source>
</evidence>
<dbReference type="PANTHER" id="PTHR32295:SF154">
    <property type="entry name" value="PROTEIN IQ-DOMAIN 32"/>
    <property type="match status" value="1"/>
</dbReference>
<feature type="non-terminal residue" evidence="5">
    <location>
        <position position="199"/>
    </location>
</feature>
<evidence type="ECO:0000313" key="6">
    <source>
        <dbReference type="Proteomes" id="UP000017836"/>
    </source>
</evidence>
<dbReference type="AlphaFoldDB" id="U5CVC7"/>
<evidence type="ECO:0008006" key="7">
    <source>
        <dbReference type="Google" id="ProtNLM"/>
    </source>
</evidence>
<dbReference type="Proteomes" id="UP000017836">
    <property type="component" value="Unassembled WGS sequence"/>
</dbReference>
<reference evidence="6" key="1">
    <citation type="journal article" date="2013" name="Science">
        <title>The Amborella genome and the evolution of flowering plants.</title>
        <authorList>
            <consortium name="Amborella Genome Project"/>
        </authorList>
    </citation>
    <scope>NUCLEOTIDE SEQUENCE [LARGE SCALE GENOMIC DNA]</scope>
</reference>
<proteinExistence type="inferred from homology"/>
<comment type="function">
    <text evidence="3">May be involved in cooperative interactions with calmodulins or calmodulin-like proteins. Recruits calmodulin proteins to microtubules, thus being a potential scaffold in cellular signaling and trafficking. May associate with nucleic acids and regulate gene expression at the transcriptional or post-transcriptional level.</text>
</comment>
<dbReference type="Gramene" id="ERM98988">
    <property type="protein sequence ID" value="ERM98988"/>
    <property type="gene ID" value="AMTR_s02645p00004240"/>
</dbReference>
<gene>
    <name evidence="5" type="ORF">AMTR_s02645p00004240</name>
</gene>
<dbReference type="EMBL" id="KI395069">
    <property type="protein sequence ID" value="ERM98988.1"/>
    <property type="molecule type" value="Genomic_DNA"/>
</dbReference>
<dbReference type="PROSITE" id="PS50096">
    <property type="entry name" value="IQ"/>
    <property type="match status" value="2"/>
</dbReference>
<dbReference type="SUPFAM" id="SSF52540">
    <property type="entry name" value="P-loop containing nucleoside triphosphate hydrolases"/>
    <property type="match status" value="1"/>
</dbReference>
<evidence type="ECO:0000256" key="1">
    <source>
        <dbReference type="ARBA" id="ARBA00022860"/>
    </source>
</evidence>
<dbReference type="InterPro" id="IPR000048">
    <property type="entry name" value="IQ_motif_EF-hand-BS"/>
</dbReference>
<dbReference type="SMART" id="SM00015">
    <property type="entry name" value="IQ"/>
    <property type="match status" value="2"/>
</dbReference>
<dbReference type="Gene3D" id="1.20.5.190">
    <property type="match status" value="1"/>
</dbReference>
<feature type="non-terminal residue" evidence="5">
    <location>
        <position position="1"/>
    </location>
</feature>
<name>U5CVC7_AMBTC</name>
<protein>
    <recommendedName>
        <fullName evidence="7">DUF4005 domain-containing protein</fullName>
    </recommendedName>
</protein>
<dbReference type="eggNOG" id="KOG1075">
    <property type="taxonomic scope" value="Eukaryota"/>
</dbReference>
<keyword evidence="6" id="KW-1185">Reference proteome</keyword>
<evidence type="ECO:0000256" key="4">
    <source>
        <dbReference type="SAM" id="MobiDB-lite"/>
    </source>
</evidence>
<feature type="region of interest" description="Disordered" evidence="4">
    <location>
        <begin position="66"/>
        <end position="98"/>
    </location>
</feature>
<dbReference type="GO" id="GO:0005516">
    <property type="term" value="F:calmodulin binding"/>
    <property type="evidence" value="ECO:0007669"/>
    <property type="project" value="UniProtKB-KW"/>
</dbReference>
<dbReference type="PANTHER" id="PTHR32295">
    <property type="entry name" value="IQ-DOMAIN 5-RELATED"/>
    <property type="match status" value="1"/>
</dbReference>
<accession>U5CVC7</accession>
<dbReference type="HOGENOM" id="CLU_1375328_0_0_1"/>
<dbReference type="Pfam" id="PF00612">
    <property type="entry name" value="IQ"/>
    <property type="match status" value="2"/>
</dbReference>
<comment type="similarity">
    <text evidence="2">Belongs to the IQD family.</text>
</comment>
<dbReference type="InterPro" id="IPR027417">
    <property type="entry name" value="P-loop_NTPase"/>
</dbReference>
<evidence type="ECO:0000256" key="3">
    <source>
        <dbReference type="ARBA" id="ARBA00045534"/>
    </source>
</evidence>
<keyword evidence="1" id="KW-0112">Calmodulin-binding</keyword>